<dbReference type="InterPro" id="IPR036629">
    <property type="entry name" value="YjbJ_sf"/>
</dbReference>
<reference evidence="3" key="1">
    <citation type="submission" date="2016-09" db="EMBL/GenBank/DDBJ databases">
        <title>Draft genome of thermotolerant cyanobacterium Desertifilum sp. strain IPPAS B-1220.</title>
        <authorList>
            <person name="Sinetova M.A."/>
            <person name="Bolakhan K."/>
            <person name="Zayadan B.K."/>
            <person name="Mironov K.S."/>
            <person name="Ustinova V."/>
            <person name="Kupriyanova E.V."/>
            <person name="Sidorov R.A."/>
            <person name="Skrypnik A.N."/>
            <person name="Gogoleva N.E."/>
            <person name="Gogolev Y.V."/>
            <person name="Los D.A."/>
        </authorList>
    </citation>
    <scope>NUCLEOTIDE SEQUENCE [LARGE SCALE GENOMIC DNA]</scope>
    <source>
        <strain evidence="3">IPPAS B-1220</strain>
    </source>
</reference>
<evidence type="ECO:0000313" key="3">
    <source>
        <dbReference type="EMBL" id="OEJ74744.1"/>
    </source>
</evidence>
<dbReference type="RefSeq" id="WP_069967692.1">
    <property type="nucleotide sequence ID" value="NZ_CM124774.1"/>
</dbReference>
<dbReference type="STRING" id="1781255.BH720_13270"/>
<sequence length="62" mass="6814">MAIEHRVGAAFKKLEGRLEEAVGALAGNQRLKAEGQAKQAHADAQHAKENLKDRAKRLINRV</sequence>
<dbReference type="AlphaFoldDB" id="A0A1E5QJI0"/>
<gene>
    <name evidence="3" type="ORF">BH720_13270</name>
</gene>
<organism evidence="3">
    <name type="scientific">Desertifilum tharense IPPAS B-1220</name>
    <dbReference type="NCBI Taxonomy" id="1781255"/>
    <lineage>
        <taxon>Bacteria</taxon>
        <taxon>Bacillati</taxon>
        <taxon>Cyanobacteriota</taxon>
        <taxon>Cyanophyceae</taxon>
        <taxon>Desertifilales</taxon>
        <taxon>Desertifilaceae</taxon>
        <taxon>Desertifilum</taxon>
    </lineage>
</organism>
<dbReference type="Gene3D" id="1.10.1470.10">
    <property type="entry name" value="YjbJ"/>
    <property type="match status" value="1"/>
</dbReference>
<dbReference type="EMBL" id="MJGC01000062">
    <property type="protein sequence ID" value="OEJ74744.1"/>
    <property type="molecule type" value="Genomic_DNA"/>
</dbReference>
<accession>A0A1E5QJI0</accession>
<comment type="caution">
    <text evidence="3">The sequence shown here is derived from an EMBL/GenBank/DDBJ whole genome shotgun (WGS) entry which is preliminary data.</text>
</comment>
<dbReference type="SUPFAM" id="SSF69047">
    <property type="entry name" value="Hypothetical protein YjbJ"/>
    <property type="match status" value="1"/>
</dbReference>
<comment type="similarity">
    <text evidence="1">Belongs to the UPF0337 (CsbD) family.</text>
</comment>
<dbReference type="InterPro" id="IPR008462">
    <property type="entry name" value="CsbD"/>
</dbReference>
<protein>
    <recommendedName>
        <fullName evidence="2">CsbD-like domain-containing protein</fullName>
    </recommendedName>
</protein>
<dbReference type="Pfam" id="PF05532">
    <property type="entry name" value="CsbD"/>
    <property type="match status" value="1"/>
</dbReference>
<proteinExistence type="inferred from homology"/>
<feature type="domain" description="CsbD-like" evidence="2">
    <location>
        <begin position="6"/>
        <end position="57"/>
    </location>
</feature>
<evidence type="ECO:0000256" key="1">
    <source>
        <dbReference type="ARBA" id="ARBA00009129"/>
    </source>
</evidence>
<name>A0A1E5QJI0_9CYAN</name>
<evidence type="ECO:0000259" key="2">
    <source>
        <dbReference type="Pfam" id="PF05532"/>
    </source>
</evidence>